<sequence length="62" mass="7034">MSIPNSTLSPTKIYNYNSAINPLGYAPSFLSTHECSIKFLSIIESIYERIFTTQELNNNENC</sequence>
<proteinExistence type="predicted"/>
<dbReference type="AlphaFoldDB" id="A0A0K2TFL8"/>
<name>A0A0K2TFL8_LEPSM</name>
<evidence type="ECO:0000313" key="1">
    <source>
        <dbReference type="EMBL" id="CDW24261.1"/>
    </source>
</evidence>
<reference evidence="1" key="1">
    <citation type="submission" date="2014-05" db="EMBL/GenBank/DDBJ databases">
        <authorList>
            <person name="Chronopoulou M."/>
        </authorList>
    </citation>
    <scope>NUCLEOTIDE SEQUENCE</scope>
    <source>
        <tissue evidence="1">Whole organism</tissue>
    </source>
</reference>
<organism evidence="1">
    <name type="scientific">Lepeophtheirus salmonis</name>
    <name type="common">Salmon louse</name>
    <name type="synonym">Caligus salmonis</name>
    <dbReference type="NCBI Taxonomy" id="72036"/>
    <lineage>
        <taxon>Eukaryota</taxon>
        <taxon>Metazoa</taxon>
        <taxon>Ecdysozoa</taxon>
        <taxon>Arthropoda</taxon>
        <taxon>Crustacea</taxon>
        <taxon>Multicrustacea</taxon>
        <taxon>Hexanauplia</taxon>
        <taxon>Copepoda</taxon>
        <taxon>Siphonostomatoida</taxon>
        <taxon>Caligidae</taxon>
        <taxon>Lepeophtheirus</taxon>
    </lineage>
</organism>
<dbReference type="EMBL" id="HACA01006900">
    <property type="protein sequence ID" value="CDW24261.1"/>
    <property type="molecule type" value="Transcribed_RNA"/>
</dbReference>
<accession>A0A0K2TFL8</accession>
<protein>
    <submittedName>
        <fullName evidence="1">Uncharacterized protein</fullName>
    </submittedName>
</protein>